<dbReference type="InterPro" id="IPR017871">
    <property type="entry name" value="ABC_transporter-like_CS"/>
</dbReference>
<evidence type="ECO:0000313" key="7">
    <source>
        <dbReference type="Proteomes" id="UP000194360"/>
    </source>
</evidence>
<dbReference type="EMBL" id="MIGB01000017">
    <property type="protein sequence ID" value="OSY39508.1"/>
    <property type="molecule type" value="Genomic_DNA"/>
</dbReference>
<dbReference type="GO" id="GO:0005524">
    <property type="term" value="F:ATP binding"/>
    <property type="evidence" value="ECO:0007669"/>
    <property type="project" value="UniProtKB-KW"/>
</dbReference>
<dbReference type="InterPro" id="IPR027417">
    <property type="entry name" value="P-loop_NTPase"/>
</dbReference>
<dbReference type="STRING" id="2074.BG845_03455"/>
<dbReference type="InterPro" id="IPR003439">
    <property type="entry name" value="ABC_transporter-like_ATP-bd"/>
</dbReference>
<dbReference type="RefSeq" id="WP_085913666.1">
    <property type="nucleotide sequence ID" value="NZ_AP018920.1"/>
</dbReference>
<dbReference type="PROSITE" id="PS50893">
    <property type="entry name" value="ABC_TRANSPORTER_2"/>
    <property type="match status" value="1"/>
</dbReference>
<feature type="domain" description="ABC transporter" evidence="5">
    <location>
        <begin position="2"/>
        <end position="205"/>
    </location>
</feature>
<reference evidence="6 7" key="1">
    <citation type="submission" date="2016-09" db="EMBL/GenBank/DDBJ databases">
        <title>Pseudonocardia autotrophica DSM535, a candidate organism with high potential of specific P450 cytochromes.</title>
        <authorList>
            <person name="Grumaz C."/>
            <person name="Vainshtein Y."/>
            <person name="Kirstahler P."/>
            <person name="Sohn K."/>
        </authorList>
    </citation>
    <scope>NUCLEOTIDE SEQUENCE [LARGE SCALE GENOMIC DNA]</scope>
    <source>
        <strain evidence="6 7">DSM 535</strain>
    </source>
</reference>
<keyword evidence="7" id="KW-1185">Reference proteome</keyword>
<dbReference type="GO" id="GO:0016887">
    <property type="term" value="F:ATP hydrolysis activity"/>
    <property type="evidence" value="ECO:0007669"/>
    <property type="project" value="InterPro"/>
</dbReference>
<evidence type="ECO:0000256" key="4">
    <source>
        <dbReference type="ARBA" id="ARBA00022840"/>
    </source>
</evidence>
<dbReference type="EC" id="3.6.3.25" evidence="6"/>
<dbReference type="PANTHER" id="PTHR43335">
    <property type="entry name" value="ABC TRANSPORTER, ATP-BINDING PROTEIN"/>
    <property type="match status" value="1"/>
</dbReference>
<keyword evidence="6" id="KW-0378">Hydrolase</keyword>
<name>A0A1Y2MXZ0_PSEAH</name>
<organism evidence="6 7">
    <name type="scientific">Pseudonocardia autotrophica</name>
    <name type="common">Amycolata autotrophica</name>
    <name type="synonym">Nocardia autotrophica</name>
    <dbReference type="NCBI Taxonomy" id="2074"/>
    <lineage>
        <taxon>Bacteria</taxon>
        <taxon>Bacillati</taxon>
        <taxon>Actinomycetota</taxon>
        <taxon>Actinomycetes</taxon>
        <taxon>Pseudonocardiales</taxon>
        <taxon>Pseudonocardiaceae</taxon>
        <taxon>Pseudonocardia</taxon>
    </lineage>
</organism>
<keyword evidence="3" id="KW-0547">Nucleotide-binding</keyword>
<proteinExistence type="inferred from homology"/>
<dbReference type="Proteomes" id="UP000194360">
    <property type="component" value="Unassembled WGS sequence"/>
</dbReference>
<dbReference type="OrthoDB" id="6198786at2"/>
<dbReference type="PANTHER" id="PTHR43335:SF4">
    <property type="entry name" value="ABC TRANSPORTER, ATP-BINDING PROTEIN"/>
    <property type="match status" value="1"/>
</dbReference>
<comment type="similarity">
    <text evidence="1">Belongs to the ABC transporter superfamily.</text>
</comment>
<keyword evidence="2" id="KW-0813">Transport</keyword>
<evidence type="ECO:0000313" key="6">
    <source>
        <dbReference type="EMBL" id="OSY39508.1"/>
    </source>
</evidence>
<dbReference type="Pfam" id="PF00005">
    <property type="entry name" value="ABC_tran"/>
    <property type="match status" value="1"/>
</dbReference>
<sequence>MLEVIDVCKSYGGEPLFENVRLAVPAGSAVAVVGANGCGKSTFLRGVLGIEAFDTGSVVLDGAEFDERDPAVRAAVAADVEELPSFPDLSVREHLELMAHAHAVPEAAAVTENVLRELQLQSAADRMPATLSSGQRRRLAFGAWLVRPRRVLVLDEPEQRLDTDGRAWLADALLTERRNGTAVLFATHDRALVDQVADDVLRIGR</sequence>
<evidence type="ECO:0000259" key="5">
    <source>
        <dbReference type="PROSITE" id="PS50893"/>
    </source>
</evidence>
<evidence type="ECO:0000256" key="1">
    <source>
        <dbReference type="ARBA" id="ARBA00005417"/>
    </source>
</evidence>
<accession>A0A1Y2MXZ0</accession>
<dbReference type="Gene3D" id="3.40.50.300">
    <property type="entry name" value="P-loop containing nucleotide triphosphate hydrolases"/>
    <property type="match status" value="1"/>
</dbReference>
<protein>
    <submittedName>
        <fullName evidence="6">SkfA peptide export ATP-binding protein SkfE</fullName>
        <ecNumber evidence="6">3.6.3.25</ecNumber>
    </submittedName>
</protein>
<gene>
    <name evidence="6" type="primary">skfE_2</name>
    <name evidence="6" type="ORF">BG845_03455</name>
</gene>
<dbReference type="PROSITE" id="PS00211">
    <property type="entry name" value="ABC_TRANSPORTER_1"/>
    <property type="match status" value="1"/>
</dbReference>
<evidence type="ECO:0000256" key="3">
    <source>
        <dbReference type="ARBA" id="ARBA00022741"/>
    </source>
</evidence>
<comment type="caution">
    <text evidence="6">The sequence shown here is derived from an EMBL/GenBank/DDBJ whole genome shotgun (WGS) entry which is preliminary data.</text>
</comment>
<evidence type="ECO:0000256" key="2">
    <source>
        <dbReference type="ARBA" id="ARBA00022448"/>
    </source>
</evidence>
<dbReference type="SUPFAM" id="SSF52540">
    <property type="entry name" value="P-loop containing nucleoside triphosphate hydrolases"/>
    <property type="match status" value="1"/>
</dbReference>
<dbReference type="SMART" id="SM00382">
    <property type="entry name" value="AAA"/>
    <property type="match status" value="1"/>
</dbReference>
<dbReference type="InterPro" id="IPR003593">
    <property type="entry name" value="AAA+_ATPase"/>
</dbReference>
<dbReference type="AlphaFoldDB" id="A0A1Y2MXZ0"/>
<keyword evidence="4 6" id="KW-0067">ATP-binding</keyword>